<feature type="signal peptide" evidence="1">
    <location>
        <begin position="1"/>
        <end position="20"/>
    </location>
</feature>
<evidence type="ECO:0000313" key="3">
    <source>
        <dbReference type="EMBL" id="CAH1002083.1"/>
    </source>
</evidence>
<comment type="caution">
    <text evidence="3">The sequence shown here is derived from an EMBL/GenBank/DDBJ whole genome shotgun (WGS) entry which is preliminary data.</text>
</comment>
<protein>
    <recommendedName>
        <fullName evidence="2">PKD domain-containing protein</fullName>
    </recommendedName>
</protein>
<dbReference type="InterPro" id="IPR013783">
    <property type="entry name" value="Ig-like_fold"/>
</dbReference>
<dbReference type="InterPro" id="IPR000601">
    <property type="entry name" value="PKD_dom"/>
</dbReference>
<keyword evidence="4" id="KW-1185">Reference proteome</keyword>
<accession>A0ABN8FCS1</accession>
<keyword evidence="1" id="KW-0732">Signal</keyword>
<evidence type="ECO:0000313" key="4">
    <source>
        <dbReference type="Proteomes" id="UP000837803"/>
    </source>
</evidence>
<evidence type="ECO:0000259" key="2">
    <source>
        <dbReference type="PROSITE" id="PS50093"/>
    </source>
</evidence>
<dbReference type="Pfam" id="PF18911">
    <property type="entry name" value="PKD_4"/>
    <property type="match status" value="1"/>
</dbReference>
<dbReference type="Pfam" id="PF13585">
    <property type="entry name" value="CHU_C"/>
    <property type="match status" value="1"/>
</dbReference>
<name>A0ABN8FCS1_9BACT</name>
<gene>
    <name evidence="3" type="ORF">LEM8419_03000</name>
</gene>
<evidence type="ECO:0000256" key="1">
    <source>
        <dbReference type="SAM" id="SignalP"/>
    </source>
</evidence>
<organism evidence="3 4">
    <name type="scientific">Neolewinella maritima</name>
    <dbReference type="NCBI Taxonomy" id="1383882"/>
    <lineage>
        <taxon>Bacteria</taxon>
        <taxon>Pseudomonadati</taxon>
        <taxon>Bacteroidota</taxon>
        <taxon>Saprospiria</taxon>
        <taxon>Saprospirales</taxon>
        <taxon>Lewinellaceae</taxon>
        <taxon>Neolewinella</taxon>
    </lineage>
</organism>
<sequence>MSRLKLFTLLLFCVPTVWLSAQGPCGTDEPFLLPPTSTFCADSLGNVEIQFKIYNNGDPGTYKVTFPDGSDTIYTQVTNTVSVIKEFMFDCGSPPGKPLPPKPGALFYEYQSALDITRLDCVDDRGDNQRGSYDFRVVPNPIVDIKTSDLTCIEAPFTVNFEGKMCSEKLVESYQWYMDGVKLDGEVTKFLKGFEFEGPGTHVAKLEVSTFKGCDKYIYEKPFQIFPTPTIDLSYDLDTAELCNPNLQIITNSTYQYAETFSWTSTSPGVTFSDPTIANPVINIENSRAGIRTIIVNIANAYCSDVADTIRITTLRGQTIQAQENIVTCTEYTLDLCDNLQYLPTPDNIEWTSDKPGVHFDDVTATCPFIRFDTLGEYVLTATGSDVCGEVFEIPINVRVRDGSALEIDISAVDTVCVTEDPIALLDYIQPNYKVREIYGPGVGDNIFNPSLVEGDVEVTVVDSCGAIYPLNFHVIPQEFYEGTDVVLCEGETIDLFALQAADYRGEGVADNIFDSGKVGIGSYKIRFFSRTFCGGEDSLTVTVQEFPRAAFDIVTDSCSGPSAGDVPIYAGLSEINIENRSSARALCYEILETGQKACSREKAKFKVQQAGTYTLQQVVAFPNGQCNDTLRKTFRVQLPPVIDFAYSMDSTVCDSLSINLTLGDQPADMAYNWSFSNFQTSQEATPLVELIRPLAPEVFGVNASLTNACYTTEDTFGIVLPLRFRVSFDFLNDNNTVCSDDTIFLSNTSVNADNFLVTYPDGRAGTELPEFLILRNEAEDVLRYPVTLRGSNQSCPDQTAVDTMYVLPITTEAAFGLNYDDVCSSAEVVLDNSSTPGALTFVYWGDESTPQFIDELESLTHYYDVTKDTAYTIEIVAQLCGIDTFRHDITVRPTPDASYTVLAAEANCVDLDMLFTPNNDPNAFAIDWSFGDQGESQESSPSYAYERPGSYMTYCEVTSSNGCSAIDSFQVDIGEYNGAAMDFEMPTTTCSNTPFLMDLRAPLTGWSFDYGNGLVGDAPIEIPYFDLGDYVVNLEVTSANGCSIDSNVIVTVFPSFEAEIQTTATDTIVDLGDMLNLSVNIYPARNITEIVWSGDSIVNPNAAYTLAQPINDGLYEVALLDEHGCSATDSIRVRVDKNYEDRIYAPNVFSPNGDGHNETFGLEVKDNTVAGIQSMRIMSRNGAMVYECHDCSTGSINNGWDGRLGGKLLESSVYIWAAEIDFVDGTSQVFTGDVTLLR</sequence>
<dbReference type="CDD" id="cd00146">
    <property type="entry name" value="PKD"/>
    <property type="match status" value="1"/>
</dbReference>
<dbReference type="EMBL" id="CAKLPZ010000004">
    <property type="protein sequence ID" value="CAH1002083.1"/>
    <property type="molecule type" value="Genomic_DNA"/>
</dbReference>
<dbReference type="Proteomes" id="UP000837803">
    <property type="component" value="Unassembled WGS sequence"/>
</dbReference>
<dbReference type="Gene3D" id="2.60.40.10">
    <property type="entry name" value="Immunoglobulins"/>
    <property type="match status" value="1"/>
</dbReference>
<feature type="domain" description="PKD" evidence="2">
    <location>
        <begin position="919"/>
        <end position="974"/>
    </location>
</feature>
<dbReference type="SUPFAM" id="SSF49299">
    <property type="entry name" value="PKD domain"/>
    <property type="match status" value="1"/>
</dbReference>
<dbReference type="PROSITE" id="PS50093">
    <property type="entry name" value="PKD"/>
    <property type="match status" value="1"/>
</dbReference>
<feature type="chain" id="PRO_5045358793" description="PKD domain-containing protein" evidence="1">
    <location>
        <begin position="21"/>
        <end position="1239"/>
    </location>
</feature>
<reference evidence="3" key="1">
    <citation type="submission" date="2021-12" db="EMBL/GenBank/DDBJ databases">
        <authorList>
            <person name="Rodrigo-Torres L."/>
            <person name="Arahal R. D."/>
            <person name="Lucena T."/>
        </authorList>
    </citation>
    <scope>NUCLEOTIDE SEQUENCE</scope>
    <source>
        <strain evidence="3">CECT 8419</strain>
    </source>
</reference>
<dbReference type="InterPro" id="IPR035986">
    <property type="entry name" value="PKD_dom_sf"/>
</dbReference>
<proteinExistence type="predicted"/>